<reference evidence="1 2" key="1">
    <citation type="submission" date="2019-11" db="EMBL/GenBank/DDBJ databases">
        <title>Novel species isolated from a subtropical stream in China.</title>
        <authorList>
            <person name="Lu H."/>
        </authorList>
    </citation>
    <scope>NUCLEOTIDE SEQUENCE [LARGE SCALE GENOMIC DNA]</scope>
    <source>
        <strain evidence="1 2">FT25W</strain>
    </source>
</reference>
<gene>
    <name evidence="1" type="ORF">GJ697_19390</name>
</gene>
<dbReference type="AlphaFoldDB" id="A0A6L5QJP7"/>
<accession>A0A6L5QJP7</accession>
<dbReference type="Proteomes" id="UP000481037">
    <property type="component" value="Unassembled WGS sequence"/>
</dbReference>
<dbReference type="EMBL" id="WKJM01000017">
    <property type="protein sequence ID" value="MRX10006.1"/>
    <property type="molecule type" value="Genomic_DNA"/>
</dbReference>
<dbReference type="InterPro" id="IPR008727">
    <property type="entry name" value="PAAR_motif"/>
</dbReference>
<dbReference type="Pfam" id="PF05488">
    <property type="entry name" value="PAAR_motif"/>
    <property type="match status" value="1"/>
</dbReference>
<name>A0A6L5QJP7_9BURK</name>
<dbReference type="CDD" id="cd14744">
    <property type="entry name" value="PAAR_CT_2"/>
    <property type="match status" value="1"/>
</dbReference>
<evidence type="ECO:0000313" key="1">
    <source>
        <dbReference type="EMBL" id="MRX10006.1"/>
    </source>
</evidence>
<dbReference type="RefSeq" id="WP_154366492.1">
    <property type="nucleotide sequence ID" value="NZ_WKJM01000017.1"/>
</dbReference>
<evidence type="ECO:0000313" key="2">
    <source>
        <dbReference type="Proteomes" id="UP000481037"/>
    </source>
</evidence>
<sequence length="182" mass="19132">MQRYHITLGASTSAGGKVISASSCCSIDGVLVALEGDAIFCPACKSPGKIKIFGPRISESWNGTQVALQDDLCVCKCTPPPKLIASQQRKYQEVGGSAPAPAAATQAAATAREEAQVAALGDQDDQITLRFLDALTQAPLASRRYRLELAGKTIEGVTDSGGYTQPINAAERAQLTAWHLLD</sequence>
<proteinExistence type="predicted"/>
<keyword evidence="2" id="KW-1185">Reference proteome</keyword>
<evidence type="ECO:0008006" key="3">
    <source>
        <dbReference type="Google" id="ProtNLM"/>
    </source>
</evidence>
<protein>
    <recommendedName>
        <fullName evidence="3">PAAR domain-containing protein</fullName>
    </recommendedName>
</protein>
<comment type="caution">
    <text evidence="1">The sequence shown here is derived from an EMBL/GenBank/DDBJ whole genome shotgun (WGS) entry which is preliminary data.</text>
</comment>
<organism evidence="1 2">
    <name type="scientific">Duganella alba</name>
    <dbReference type="NCBI Taxonomy" id="2666081"/>
    <lineage>
        <taxon>Bacteria</taxon>
        <taxon>Pseudomonadati</taxon>
        <taxon>Pseudomonadota</taxon>
        <taxon>Betaproteobacteria</taxon>
        <taxon>Burkholderiales</taxon>
        <taxon>Oxalobacteraceae</taxon>
        <taxon>Telluria group</taxon>
        <taxon>Duganella</taxon>
    </lineage>
</organism>